<keyword evidence="3" id="KW-1185">Reference proteome</keyword>
<organism evidence="2 3">
    <name type="scientific">Franzmannia pantelleriensis</name>
    <dbReference type="NCBI Taxonomy" id="48727"/>
    <lineage>
        <taxon>Bacteria</taxon>
        <taxon>Pseudomonadati</taxon>
        <taxon>Pseudomonadota</taxon>
        <taxon>Gammaproteobacteria</taxon>
        <taxon>Oceanospirillales</taxon>
        <taxon>Halomonadaceae</taxon>
        <taxon>Franzmannia</taxon>
    </lineage>
</organism>
<sequence length="277" mass="30546">MAMSHEAFETRIRPHNATPSAVWSSGGGTYDEISRGIMDAIEHTIDRLDPKPGMRVLDVATGTGWGARRLAERGCHVTGVDFATDMLAHARERAAARGLDIDFQHGDAEALPFEDAAFDAVISTFGVMFVQRPEDAAAELARVCRPGGRLALAVWTPDGNVFEMFKVIKEYMPPPDGTPPPSPFEWGDPARVRQLLGNAFDLHFENGVSYYRKPDGLAAWQVFSEGYGPVRTLATSLESTQRERFAEDFIAFHQAFVDEMGITVPREYRVVGGMRIG</sequence>
<reference evidence="3" key="1">
    <citation type="submission" date="2016-10" db="EMBL/GenBank/DDBJ databases">
        <authorList>
            <person name="Varghese N."/>
            <person name="Submissions S."/>
        </authorList>
    </citation>
    <scope>NUCLEOTIDE SEQUENCE [LARGE SCALE GENOMIC DNA]</scope>
    <source>
        <strain evidence="3">AAP</strain>
    </source>
</reference>
<dbReference type="GO" id="GO:0032259">
    <property type="term" value="P:methylation"/>
    <property type="evidence" value="ECO:0007669"/>
    <property type="project" value="UniProtKB-KW"/>
</dbReference>
<dbReference type="AlphaFoldDB" id="A0A1G9USM6"/>
<dbReference type="STRING" id="48727.SAMN05192555_1168"/>
<dbReference type="Proteomes" id="UP000199107">
    <property type="component" value="Unassembled WGS sequence"/>
</dbReference>
<dbReference type="RefSeq" id="WP_218124468.1">
    <property type="nucleotide sequence ID" value="NZ_FNGH01000016.1"/>
</dbReference>
<protein>
    <submittedName>
        <fullName evidence="2">Methyltransferase domain-containing protein</fullName>
    </submittedName>
</protein>
<evidence type="ECO:0000313" key="2">
    <source>
        <dbReference type="EMBL" id="SDM62565.1"/>
    </source>
</evidence>
<gene>
    <name evidence="2" type="ORF">SAMN05192555_1168</name>
</gene>
<dbReference type="EMBL" id="FNGH01000016">
    <property type="protein sequence ID" value="SDM62565.1"/>
    <property type="molecule type" value="Genomic_DNA"/>
</dbReference>
<proteinExistence type="predicted"/>
<dbReference type="Gene3D" id="3.40.50.150">
    <property type="entry name" value="Vaccinia Virus protein VP39"/>
    <property type="match status" value="1"/>
</dbReference>
<dbReference type="CDD" id="cd02440">
    <property type="entry name" value="AdoMet_MTases"/>
    <property type="match status" value="1"/>
</dbReference>
<dbReference type="Pfam" id="PF08241">
    <property type="entry name" value="Methyltransf_11"/>
    <property type="match status" value="1"/>
</dbReference>
<evidence type="ECO:0000313" key="3">
    <source>
        <dbReference type="Proteomes" id="UP000199107"/>
    </source>
</evidence>
<dbReference type="PANTHER" id="PTHR43591">
    <property type="entry name" value="METHYLTRANSFERASE"/>
    <property type="match status" value="1"/>
</dbReference>
<accession>A0A1G9USM6</accession>
<evidence type="ECO:0000259" key="1">
    <source>
        <dbReference type="Pfam" id="PF08241"/>
    </source>
</evidence>
<name>A0A1G9USM6_9GAMM</name>
<dbReference type="PANTHER" id="PTHR43591:SF24">
    <property type="entry name" value="2-METHOXY-6-POLYPRENYL-1,4-BENZOQUINOL METHYLASE, MITOCHONDRIAL"/>
    <property type="match status" value="1"/>
</dbReference>
<feature type="domain" description="Methyltransferase type 11" evidence="1">
    <location>
        <begin position="57"/>
        <end position="151"/>
    </location>
</feature>
<keyword evidence="2" id="KW-0808">Transferase</keyword>
<dbReference type="InterPro" id="IPR013216">
    <property type="entry name" value="Methyltransf_11"/>
</dbReference>
<dbReference type="GO" id="GO:0008757">
    <property type="term" value="F:S-adenosylmethionine-dependent methyltransferase activity"/>
    <property type="evidence" value="ECO:0007669"/>
    <property type="project" value="InterPro"/>
</dbReference>
<dbReference type="SUPFAM" id="SSF53335">
    <property type="entry name" value="S-adenosyl-L-methionine-dependent methyltransferases"/>
    <property type="match status" value="1"/>
</dbReference>
<dbReference type="InterPro" id="IPR029063">
    <property type="entry name" value="SAM-dependent_MTases_sf"/>
</dbReference>
<keyword evidence="2" id="KW-0489">Methyltransferase</keyword>